<dbReference type="AlphaFoldDB" id="A0AAF0RA68"/>
<comment type="catalytic activity">
    <reaction evidence="1">
        <text>S-ubiquitinyl-[E2 ubiquitin-conjugating enzyme]-L-cysteine + [acceptor protein]-L-lysine = [E2 ubiquitin-conjugating enzyme]-L-cysteine + N(6)-ubiquitinyl-[acceptor protein]-L-lysine.</text>
        <dbReference type="EC" id="2.3.2.27"/>
    </reaction>
</comment>
<dbReference type="InterPro" id="IPR001841">
    <property type="entry name" value="Znf_RING"/>
</dbReference>
<feature type="transmembrane region" description="Helical" evidence="17">
    <location>
        <begin position="57"/>
        <end position="78"/>
    </location>
</feature>
<evidence type="ECO:0000259" key="18">
    <source>
        <dbReference type="PROSITE" id="PS50089"/>
    </source>
</evidence>
<dbReference type="GO" id="GO:0008270">
    <property type="term" value="F:zinc ion binding"/>
    <property type="evidence" value="ECO:0007669"/>
    <property type="project" value="UniProtKB-KW"/>
</dbReference>
<keyword evidence="20" id="KW-1185">Reference proteome</keyword>
<reference evidence="19" key="1">
    <citation type="submission" date="2023-08" db="EMBL/GenBank/DDBJ databases">
        <title>A de novo genome assembly of Solanum verrucosum Schlechtendal, a Mexican diploid species geographically isolated from the other diploid A-genome species in potato relatives.</title>
        <authorList>
            <person name="Hosaka K."/>
        </authorList>
    </citation>
    <scope>NUCLEOTIDE SEQUENCE</scope>
    <source>
        <tissue evidence="19">Young leaves</tissue>
    </source>
</reference>
<comment type="subcellular location">
    <subcellularLocation>
        <location evidence="2">Membrane</location>
        <topology evidence="2">Single-pass membrane protein</topology>
    </subcellularLocation>
</comment>
<keyword evidence="10" id="KW-0833">Ubl conjugation pathway</keyword>
<evidence type="ECO:0000313" key="19">
    <source>
        <dbReference type="EMBL" id="WMV36587.1"/>
    </source>
</evidence>
<dbReference type="CDD" id="cd16461">
    <property type="entry name" value="RING-H2_EL5-like"/>
    <property type="match status" value="1"/>
</dbReference>
<evidence type="ECO:0000256" key="1">
    <source>
        <dbReference type="ARBA" id="ARBA00000900"/>
    </source>
</evidence>
<comment type="pathway">
    <text evidence="3">Protein modification; protein ubiquitination.</text>
</comment>
<feature type="domain" description="RING-type" evidence="18">
    <location>
        <begin position="135"/>
        <end position="177"/>
    </location>
</feature>
<evidence type="ECO:0000256" key="6">
    <source>
        <dbReference type="ARBA" id="ARBA00022692"/>
    </source>
</evidence>
<dbReference type="PANTHER" id="PTHR46539">
    <property type="entry name" value="E3 UBIQUITIN-PROTEIN LIGASE ATL42"/>
    <property type="match status" value="1"/>
</dbReference>
<dbReference type="PANTHER" id="PTHR46539:SF2">
    <property type="entry name" value="RING-H2 FINGER PROTEIN ATL43"/>
    <property type="match status" value="1"/>
</dbReference>
<keyword evidence="6 17" id="KW-0812">Transmembrane</keyword>
<dbReference type="SMART" id="SM00184">
    <property type="entry name" value="RING"/>
    <property type="match status" value="1"/>
</dbReference>
<proteinExistence type="inferred from homology"/>
<evidence type="ECO:0000256" key="17">
    <source>
        <dbReference type="SAM" id="Phobius"/>
    </source>
</evidence>
<dbReference type="GO" id="GO:0016020">
    <property type="term" value="C:membrane"/>
    <property type="evidence" value="ECO:0007669"/>
    <property type="project" value="UniProtKB-SubCell"/>
</dbReference>
<feature type="region of interest" description="Disordered" evidence="16">
    <location>
        <begin position="406"/>
        <end position="427"/>
    </location>
</feature>
<evidence type="ECO:0000313" key="20">
    <source>
        <dbReference type="Proteomes" id="UP001234989"/>
    </source>
</evidence>
<evidence type="ECO:0000256" key="3">
    <source>
        <dbReference type="ARBA" id="ARBA00004906"/>
    </source>
</evidence>
<protein>
    <recommendedName>
        <fullName evidence="4">RING-type E3 ubiquitin transferase</fullName>
        <ecNumber evidence="4">2.3.2.27</ecNumber>
    </recommendedName>
</protein>
<sequence>MGICNVHFLSPSLWLFFFVMITVIINSSYADENAQSPSPPALPPYYRSRGSPFRPSIAIVVAILTTIFSIVFMLLLYAKHCKREGTFGTTSGGLTNNLHSSSFRKNSGIDRTVIESLPVFRFGSLRGQKAEGLECAVCLNKFESSEILRLLPKCKHAFHIECVDTWLDAHSTCPLCRYQVDPEDILLISHENERKSTSSSICSSSPAKEKEKEKQRIHYSSSGRHSSAGERGTSSSSLQIIVESPKQETPSFLNKRMSLDSWNFYRKKSKSTNSTSLSRKDGMLLNKKKAPEAEVEAVEERRLEHRIIISGDEPELGTGSGSRHRWSDVEGCDRLYLRSEMILSESRRYSGSRKRTAEMGSGRRVINERSVSELTGMSRFRSNNEEERERKGAVKRWLDWISQSQNKSVSLSDSGAGAGAAASSSAT</sequence>
<keyword evidence="5" id="KW-0808">Transferase</keyword>
<feature type="compositionally biased region" description="Low complexity" evidence="16">
    <location>
        <begin position="410"/>
        <end position="427"/>
    </location>
</feature>
<gene>
    <name evidence="19" type="ORF">MTR67_029972</name>
</gene>
<dbReference type="PROSITE" id="PS50089">
    <property type="entry name" value="ZF_RING_2"/>
    <property type="match status" value="1"/>
</dbReference>
<evidence type="ECO:0000256" key="12">
    <source>
        <dbReference type="ARBA" id="ARBA00022989"/>
    </source>
</evidence>
<keyword evidence="12 17" id="KW-1133">Transmembrane helix</keyword>
<dbReference type="Gene3D" id="3.30.40.10">
    <property type="entry name" value="Zinc/RING finger domain, C3HC4 (zinc finger)"/>
    <property type="match status" value="1"/>
</dbReference>
<evidence type="ECO:0000256" key="16">
    <source>
        <dbReference type="SAM" id="MobiDB-lite"/>
    </source>
</evidence>
<dbReference type="FunFam" id="3.30.40.10:FF:000285">
    <property type="entry name" value="RING-H2 finger protein ATL43"/>
    <property type="match status" value="1"/>
</dbReference>
<keyword evidence="8" id="KW-0732">Signal</keyword>
<evidence type="ECO:0000256" key="10">
    <source>
        <dbReference type="ARBA" id="ARBA00022786"/>
    </source>
</evidence>
<evidence type="ECO:0000256" key="9">
    <source>
        <dbReference type="ARBA" id="ARBA00022771"/>
    </source>
</evidence>
<feature type="region of interest" description="Disordered" evidence="16">
    <location>
        <begin position="197"/>
        <end position="237"/>
    </location>
</feature>
<dbReference type="SUPFAM" id="SSF57850">
    <property type="entry name" value="RING/U-box"/>
    <property type="match status" value="1"/>
</dbReference>
<keyword evidence="7" id="KW-0479">Metal-binding</keyword>
<dbReference type="GO" id="GO:0061630">
    <property type="term" value="F:ubiquitin protein ligase activity"/>
    <property type="evidence" value="ECO:0007669"/>
    <property type="project" value="UniProtKB-EC"/>
</dbReference>
<evidence type="ECO:0000256" key="14">
    <source>
        <dbReference type="ARBA" id="ARBA00024209"/>
    </source>
</evidence>
<feature type="transmembrane region" description="Helical" evidence="17">
    <location>
        <begin position="12"/>
        <end position="30"/>
    </location>
</feature>
<evidence type="ECO:0000256" key="11">
    <source>
        <dbReference type="ARBA" id="ARBA00022833"/>
    </source>
</evidence>
<keyword evidence="13 17" id="KW-0472">Membrane</keyword>
<keyword evidence="11" id="KW-0862">Zinc</keyword>
<dbReference type="Proteomes" id="UP001234989">
    <property type="component" value="Chromosome 7"/>
</dbReference>
<name>A0AAF0RA68_SOLVR</name>
<dbReference type="InterPro" id="IPR013083">
    <property type="entry name" value="Znf_RING/FYVE/PHD"/>
</dbReference>
<comment type="similarity">
    <text evidence="14">Belongs to the RING-type zinc finger family. ATL subfamily.</text>
</comment>
<organism evidence="19 20">
    <name type="scientific">Solanum verrucosum</name>
    <dbReference type="NCBI Taxonomy" id="315347"/>
    <lineage>
        <taxon>Eukaryota</taxon>
        <taxon>Viridiplantae</taxon>
        <taxon>Streptophyta</taxon>
        <taxon>Embryophyta</taxon>
        <taxon>Tracheophyta</taxon>
        <taxon>Spermatophyta</taxon>
        <taxon>Magnoliopsida</taxon>
        <taxon>eudicotyledons</taxon>
        <taxon>Gunneridae</taxon>
        <taxon>Pentapetalae</taxon>
        <taxon>asterids</taxon>
        <taxon>lamiids</taxon>
        <taxon>Solanales</taxon>
        <taxon>Solanaceae</taxon>
        <taxon>Solanoideae</taxon>
        <taxon>Solaneae</taxon>
        <taxon>Solanum</taxon>
    </lineage>
</organism>
<keyword evidence="9 15" id="KW-0863">Zinc-finger</keyword>
<dbReference type="Pfam" id="PF13639">
    <property type="entry name" value="zf-RING_2"/>
    <property type="match status" value="1"/>
</dbReference>
<evidence type="ECO:0000256" key="13">
    <source>
        <dbReference type="ARBA" id="ARBA00023136"/>
    </source>
</evidence>
<dbReference type="EMBL" id="CP133618">
    <property type="protein sequence ID" value="WMV36587.1"/>
    <property type="molecule type" value="Genomic_DNA"/>
</dbReference>
<evidence type="ECO:0000256" key="2">
    <source>
        <dbReference type="ARBA" id="ARBA00004167"/>
    </source>
</evidence>
<evidence type="ECO:0000256" key="7">
    <source>
        <dbReference type="ARBA" id="ARBA00022723"/>
    </source>
</evidence>
<dbReference type="EC" id="2.3.2.27" evidence="4"/>
<evidence type="ECO:0000256" key="4">
    <source>
        <dbReference type="ARBA" id="ARBA00012483"/>
    </source>
</evidence>
<feature type="compositionally biased region" description="Basic and acidic residues" evidence="16">
    <location>
        <begin position="207"/>
        <end position="216"/>
    </location>
</feature>
<accession>A0AAF0RA68</accession>
<evidence type="ECO:0000256" key="5">
    <source>
        <dbReference type="ARBA" id="ARBA00022679"/>
    </source>
</evidence>
<evidence type="ECO:0000256" key="8">
    <source>
        <dbReference type="ARBA" id="ARBA00022729"/>
    </source>
</evidence>
<evidence type="ECO:0000256" key="15">
    <source>
        <dbReference type="PROSITE-ProRule" id="PRU00175"/>
    </source>
</evidence>